<keyword evidence="2" id="KW-1185">Reference proteome</keyword>
<feature type="non-terminal residue" evidence="1">
    <location>
        <position position="1"/>
    </location>
</feature>
<protein>
    <submittedName>
        <fullName evidence="1">Uncharacterized protein</fullName>
    </submittedName>
</protein>
<organism evidence="1 2">
    <name type="scientific">Pristionchus entomophagus</name>
    <dbReference type="NCBI Taxonomy" id="358040"/>
    <lineage>
        <taxon>Eukaryota</taxon>
        <taxon>Metazoa</taxon>
        <taxon>Ecdysozoa</taxon>
        <taxon>Nematoda</taxon>
        <taxon>Chromadorea</taxon>
        <taxon>Rhabditida</taxon>
        <taxon>Rhabditina</taxon>
        <taxon>Diplogasteromorpha</taxon>
        <taxon>Diplogasteroidea</taxon>
        <taxon>Neodiplogasteridae</taxon>
        <taxon>Pristionchus</taxon>
    </lineage>
</organism>
<reference evidence="1" key="1">
    <citation type="submission" date="2023-10" db="EMBL/GenBank/DDBJ databases">
        <title>Genome assembly of Pristionchus species.</title>
        <authorList>
            <person name="Yoshida K."/>
            <person name="Sommer R.J."/>
        </authorList>
    </citation>
    <scope>NUCLEOTIDE SEQUENCE</scope>
    <source>
        <strain evidence="1">RS0144</strain>
    </source>
</reference>
<gene>
    <name evidence="1" type="ORF">PENTCL1PPCAC_5769</name>
</gene>
<dbReference type="AlphaFoldDB" id="A0AAV5SQL8"/>
<feature type="non-terminal residue" evidence="1">
    <location>
        <position position="76"/>
    </location>
</feature>
<name>A0AAV5SQL8_9BILA</name>
<dbReference type="EMBL" id="BTSX01000002">
    <property type="protein sequence ID" value="GMS83594.1"/>
    <property type="molecule type" value="Genomic_DNA"/>
</dbReference>
<comment type="caution">
    <text evidence="1">The sequence shown here is derived from an EMBL/GenBank/DDBJ whole genome shotgun (WGS) entry which is preliminary data.</text>
</comment>
<evidence type="ECO:0000313" key="1">
    <source>
        <dbReference type="EMBL" id="GMS83594.1"/>
    </source>
</evidence>
<sequence length="76" mass="9040">ECERVHVPQSRQLSLLQCTVIIHGFTNRPFQISHLFIEHFFLSSQSQYSLKEQRRCSRGLRRKLHLLLLQLHTTQA</sequence>
<proteinExistence type="predicted"/>
<accession>A0AAV5SQL8</accession>
<dbReference type="Proteomes" id="UP001432027">
    <property type="component" value="Unassembled WGS sequence"/>
</dbReference>
<evidence type="ECO:0000313" key="2">
    <source>
        <dbReference type="Proteomes" id="UP001432027"/>
    </source>
</evidence>